<protein>
    <submittedName>
        <fullName evidence="1">Endo-1,4-beta-xylanase Z</fullName>
        <ecNumber evidence="1">3.2.1.8</ecNumber>
    </submittedName>
</protein>
<dbReference type="InterPro" id="IPR029058">
    <property type="entry name" value="AB_hydrolase_fold"/>
</dbReference>
<accession>A0A173VW74</accession>
<dbReference type="STRING" id="166486.ERS852572_03493"/>
<dbReference type="SUPFAM" id="SSF53474">
    <property type="entry name" value="alpha/beta-Hydrolases"/>
    <property type="match status" value="2"/>
</dbReference>
<dbReference type="EC" id="3.2.1.8" evidence="1"/>
<dbReference type="PANTHER" id="PTHR48098">
    <property type="entry name" value="ENTEROCHELIN ESTERASE-RELATED"/>
    <property type="match status" value="1"/>
</dbReference>
<dbReference type="PANTHER" id="PTHR48098:SF1">
    <property type="entry name" value="DIACYLGLYCEROL ACYLTRANSFERASE_MYCOLYLTRANSFERASE AG85A"/>
    <property type="match status" value="1"/>
</dbReference>
<dbReference type="GO" id="GO:0016747">
    <property type="term" value="F:acyltransferase activity, transferring groups other than amino-acyl groups"/>
    <property type="evidence" value="ECO:0007669"/>
    <property type="project" value="TreeGrafter"/>
</dbReference>
<dbReference type="Proteomes" id="UP000095350">
    <property type="component" value="Unassembled WGS sequence"/>
</dbReference>
<gene>
    <name evidence="1" type="primary">xynZ</name>
    <name evidence="1" type="ORF">ERS852572_03493</name>
</gene>
<evidence type="ECO:0000313" key="2">
    <source>
        <dbReference type="Proteomes" id="UP000095350"/>
    </source>
</evidence>
<name>A0A173VW74_9FIRM</name>
<keyword evidence="1" id="KW-0858">Xylan degradation</keyword>
<dbReference type="InterPro" id="IPR013783">
    <property type="entry name" value="Ig-like_fold"/>
</dbReference>
<dbReference type="InterPro" id="IPR000801">
    <property type="entry name" value="Esterase-like"/>
</dbReference>
<organism evidence="1 2">
    <name type="scientific">Roseburia intestinalis</name>
    <dbReference type="NCBI Taxonomy" id="166486"/>
    <lineage>
        <taxon>Bacteria</taxon>
        <taxon>Bacillati</taxon>
        <taxon>Bacillota</taxon>
        <taxon>Clostridia</taxon>
        <taxon>Lachnospirales</taxon>
        <taxon>Lachnospiraceae</taxon>
        <taxon>Roseburia</taxon>
    </lineage>
</organism>
<proteinExistence type="predicted"/>
<dbReference type="PaxDb" id="166486-ERS852572_03493"/>
<dbReference type="CDD" id="cd02858">
    <property type="entry name" value="E_set_Esterase_N"/>
    <property type="match status" value="1"/>
</dbReference>
<dbReference type="AlphaFoldDB" id="A0A173VW74"/>
<evidence type="ECO:0000313" key="1">
    <source>
        <dbReference type="EMBL" id="CUN30407.1"/>
    </source>
</evidence>
<dbReference type="GO" id="GO:0031176">
    <property type="term" value="F:endo-1,4-beta-xylanase activity"/>
    <property type="evidence" value="ECO:0007669"/>
    <property type="project" value="UniProtKB-EC"/>
</dbReference>
<dbReference type="GO" id="GO:0045493">
    <property type="term" value="P:xylan catabolic process"/>
    <property type="evidence" value="ECO:0007669"/>
    <property type="project" value="UniProtKB-KW"/>
</dbReference>
<dbReference type="Pfam" id="PF00756">
    <property type="entry name" value="Esterase"/>
    <property type="match status" value="2"/>
</dbReference>
<dbReference type="EMBL" id="CYXZ01000038">
    <property type="protein sequence ID" value="CUN30407.1"/>
    <property type="molecule type" value="Genomic_DNA"/>
</dbReference>
<dbReference type="OrthoDB" id="9777383at2"/>
<keyword evidence="1" id="KW-0326">Glycosidase</keyword>
<keyword evidence="1" id="KW-0119">Carbohydrate metabolism</keyword>
<dbReference type="InterPro" id="IPR050583">
    <property type="entry name" value="Mycobacterial_A85_antigen"/>
</dbReference>
<dbReference type="RefSeq" id="WP_006856472.1">
    <property type="nucleotide sequence ID" value="NZ_CABIYH010000038.1"/>
</dbReference>
<keyword evidence="1" id="KW-0624">Polysaccharide degradation</keyword>
<dbReference type="GeneID" id="61435198"/>
<sequence length="781" mass="88747">MYESENQALSTHPDFFDPIHKSAEVVMIAGDENYARVVYRDERQSVTVGKDGEVEFYLYAPNAKKVEIGCLGGFAGTGRYELEPDGQGGFVGKKKFHFGFHDYHWYVDGVRIWNPKAGVSYGCFSAMNTFEVAEKGVDFYYLKDVLHGTVSICKYTSSINRHLKECYVYTPAGYEEKVKSGVKYPVLYLFHGVGENETDWVWQGKMNFIMDNLIAEGKCREMLVVMTCGYAFKPGEDPVFYPGDFDGELVNDVIPYIDAHFSTKKGRSNRAVAGLSLGSAQAALAMAKHPQLFSAFGVFSGVSLEPLNTILNEKKYKAELAFLGCGSEEKEILTGQKYYDTCFENIGINCICRDYEGYHEWHVWKKCLADFVPELFRWEEKTDDAVSEYENLSCGMLPVGEEQLLKQTLEEQILFFDPVYKQVIFATDKDGKPAGRYVDIRPGFLHTGEQSVEISLYAPGAETVEVDVFDCGKISLKKDAKQEGYWVGEVKEVEPGFHYVAFEVNGTRVINEQAPIGYGCFQTINYLEVPEREFHFHELKNVPHGQIHMNYYKSTQTKREKLCYVYTPADYNPAGGKRYPVLYLQHGGGENEIGWLHQGKIANIADGLIAEGKMQEMIIVMNTGYAFRSDGTSHPAVGSFEEELVEDCIPYIDSRYRTISDKEHRAIAGLSMGGMQSQKIALHHLDLFSWLGIFSGGFVIADDEEDYRYLLYREEVFREKMKLLFVSCGKQDAFYEKTIANTEEVNAHGVPVTSYFIEGRHDWNFWRRSAVAFLQMVFKEK</sequence>
<dbReference type="Gene3D" id="3.40.50.1820">
    <property type="entry name" value="alpha/beta hydrolase"/>
    <property type="match status" value="2"/>
</dbReference>
<reference evidence="1 2" key="1">
    <citation type="submission" date="2015-09" db="EMBL/GenBank/DDBJ databases">
        <authorList>
            <consortium name="Pathogen Informatics"/>
        </authorList>
    </citation>
    <scope>NUCLEOTIDE SEQUENCE [LARGE SCALE GENOMIC DNA]</scope>
    <source>
        <strain evidence="1 2">2789STDY5834960</strain>
    </source>
</reference>
<dbReference type="Gene3D" id="2.60.40.10">
    <property type="entry name" value="Immunoglobulins"/>
    <property type="match status" value="1"/>
</dbReference>
<keyword evidence="1" id="KW-0378">Hydrolase</keyword>